<feature type="region of interest" description="Disordered" evidence="2">
    <location>
        <begin position="364"/>
        <end position="430"/>
    </location>
</feature>
<dbReference type="RefSeq" id="WP_140457605.1">
    <property type="nucleotide sequence ID" value="NZ_BAABFI010000002.1"/>
</dbReference>
<reference evidence="4 7" key="2">
    <citation type="submission" date="2021-01" db="EMBL/GenBank/DDBJ databases">
        <title>Whole genome shotgun sequence of Cellulomonas oligotrophica NBRC 109435.</title>
        <authorList>
            <person name="Komaki H."/>
            <person name="Tamura T."/>
        </authorList>
    </citation>
    <scope>NUCLEOTIDE SEQUENCE [LARGE SCALE GENOMIC DNA]</scope>
    <source>
        <strain evidence="4 7">NBRC 109435</strain>
    </source>
</reference>
<sequence length="430" mass="44528">MGEDEQRRHDRRRGARTPAHARSLHERRWPRVAGLALVGALAAGASGAAALASQVGTNVTTVGSVADVLADASGEEDQAPDPWDGRAVDLLLLGSDDRSGENAAIGGADDGMRADTTLLAHVSADRTRIEITSLPRDTRASIPACPVDTAGGMSSPREDKFNAAFATGALSGDVGLAAACTALTVREMTGVEVDAFMIVDFAGFQGMVDAVGGVEVCVPEPLVDGRYTALNLPAGRHVLLGQQALDYVRARHVEGTDGTDLSRIERQQKFLGALVRKVTGSEVLTSPAATLSFVDAATSSLTVSSELSGSQVMGLVWSMRELRPQDVTFVTVPWRYDAEGWVEWTSDADVLWQRLLADQPLVEPAPEPTATATGSPAGPDGDGTADDPVDDGTAGEPADDGTTDGTAPQAPAPPVLGTTTAVDPDAAVCG</sequence>
<evidence type="ECO:0000313" key="4">
    <source>
        <dbReference type="EMBL" id="GIG31120.1"/>
    </source>
</evidence>
<dbReference type="AlphaFoldDB" id="A0A7Y9FEX0"/>
<feature type="region of interest" description="Disordered" evidence="2">
    <location>
        <begin position="1"/>
        <end position="25"/>
    </location>
</feature>
<dbReference type="Proteomes" id="UP000577956">
    <property type="component" value="Unassembled WGS sequence"/>
</dbReference>
<evidence type="ECO:0000313" key="5">
    <source>
        <dbReference type="EMBL" id="NYD85873.1"/>
    </source>
</evidence>
<evidence type="ECO:0000313" key="6">
    <source>
        <dbReference type="Proteomes" id="UP000577956"/>
    </source>
</evidence>
<dbReference type="EMBL" id="JACCBK010000001">
    <property type="protein sequence ID" value="NYD85873.1"/>
    <property type="molecule type" value="Genomic_DNA"/>
</dbReference>
<keyword evidence="7" id="KW-1185">Reference proteome</keyword>
<proteinExistence type="inferred from homology"/>
<dbReference type="InterPro" id="IPR004474">
    <property type="entry name" value="LytR_CpsA_psr"/>
</dbReference>
<evidence type="ECO:0000313" key="7">
    <source>
        <dbReference type="Proteomes" id="UP000618382"/>
    </source>
</evidence>
<organism evidence="5 6">
    <name type="scientific">Cellulomonas oligotrophica</name>
    <dbReference type="NCBI Taxonomy" id="931536"/>
    <lineage>
        <taxon>Bacteria</taxon>
        <taxon>Bacillati</taxon>
        <taxon>Actinomycetota</taxon>
        <taxon>Actinomycetes</taxon>
        <taxon>Micrococcales</taxon>
        <taxon>Cellulomonadaceae</taxon>
        <taxon>Cellulomonas</taxon>
    </lineage>
</organism>
<evidence type="ECO:0000256" key="1">
    <source>
        <dbReference type="ARBA" id="ARBA00006068"/>
    </source>
</evidence>
<dbReference type="PANTHER" id="PTHR33392">
    <property type="entry name" value="POLYISOPRENYL-TEICHOIC ACID--PEPTIDOGLYCAN TEICHOIC ACID TRANSFERASE TAGU"/>
    <property type="match status" value="1"/>
</dbReference>
<evidence type="ECO:0000256" key="2">
    <source>
        <dbReference type="SAM" id="MobiDB-lite"/>
    </source>
</evidence>
<name>A0A7Y9FEX0_9CELL</name>
<dbReference type="EMBL" id="BONN01000001">
    <property type="protein sequence ID" value="GIG31120.1"/>
    <property type="molecule type" value="Genomic_DNA"/>
</dbReference>
<dbReference type="Pfam" id="PF03816">
    <property type="entry name" value="LytR_cpsA_psr"/>
    <property type="match status" value="1"/>
</dbReference>
<accession>A0A7Y9FEX0</accession>
<dbReference type="InterPro" id="IPR050922">
    <property type="entry name" value="LytR/CpsA/Psr_CW_biosynth"/>
</dbReference>
<dbReference type="Gene3D" id="3.40.630.190">
    <property type="entry name" value="LCP protein"/>
    <property type="match status" value="1"/>
</dbReference>
<comment type="similarity">
    <text evidence="1">Belongs to the LytR/CpsA/Psr (LCP) family.</text>
</comment>
<comment type="caution">
    <text evidence="5">The sequence shown here is derived from an EMBL/GenBank/DDBJ whole genome shotgun (WGS) entry which is preliminary data.</text>
</comment>
<dbReference type="NCBIfam" id="TIGR00350">
    <property type="entry name" value="lytR_cpsA_psr"/>
    <property type="match status" value="1"/>
</dbReference>
<reference evidence="5 6" key="1">
    <citation type="submission" date="2020-07" db="EMBL/GenBank/DDBJ databases">
        <title>Sequencing the genomes of 1000 actinobacteria strains.</title>
        <authorList>
            <person name="Klenk H.-P."/>
        </authorList>
    </citation>
    <scope>NUCLEOTIDE SEQUENCE [LARGE SCALE GENOMIC DNA]</scope>
    <source>
        <strain evidence="5 6">DSM 24482</strain>
    </source>
</reference>
<feature type="domain" description="Cell envelope-related transcriptional attenuator" evidence="3">
    <location>
        <begin position="113"/>
        <end position="278"/>
    </location>
</feature>
<gene>
    <name evidence="5" type="ORF">BKA21_001422</name>
    <name evidence="4" type="ORF">Col01nite_02790</name>
</gene>
<dbReference type="Proteomes" id="UP000618382">
    <property type="component" value="Unassembled WGS sequence"/>
</dbReference>
<evidence type="ECO:0000259" key="3">
    <source>
        <dbReference type="Pfam" id="PF03816"/>
    </source>
</evidence>
<dbReference type="PANTHER" id="PTHR33392:SF6">
    <property type="entry name" value="POLYISOPRENYL-TEICHOIC ACID--PEPTIDOGLYCAN TEICHOIC ACID TRANSFERASE TAGU"/>
    <property type="match status" value="1"/>
</dbReference>
<protein>
    <submittedName>
        <fullName evidence="4">Cell envelope-related function transcriptional attenuator common domain protein</fullName>
    </submittedName>
    <submittedName>
        <fullName evidence="5">LCP family protein required for cell wall assembly</fullName>
    </submittedName>
</protein>